<evidence type="ECO:0000256" key="1">
    <source>
        <dbReference type="ARBA" id="ARBA00001938"/>
    </source>
</evidence>
<dbReference type="SUPFAM" id="SSF51905">
    <property type="entry name" value="FAD/NAD(P)-binding domain"/>
    <property type="match status" value="1"/>
</dbReference>
<evidence type="ECO:0000256" key="11">
    <source>
        <dbReference type="ARBA" id="ARBA00049187"/>
    </source>
</evidence>
<dbReference type="NCBIfam" id="TIGR01350">
    <property type="entry name" value="lipoamide_DH"/>
    <property type="match status" value="1"/>
</dbReference>
<dbReference type="SUPFAM" id="SSF55424">
    <property type="entry name" value="FAD/NAD-linked reductases, dimerisation (C-terminal) domain"/>
    <property type="match status" value="1"/>
</dbReference>
<dbReference type="GO" id="GO:0004148">
    <property type="term" value="F:dihydrolipoyl dehydrogenase (NADH) activity"/>
    <property type="evidence" value="ECO:0007669"/>
    <property type="project" value="UniProtKB-EC"/>
</dbReference>
<dbReference type="Gene3D" id="3.30.390.30">
    <property type="match status" value="1"/>
</dbReference>
<evidence type="ECO:0000256" key="7">
    <source>
        <dbReference type="ARBA" id="ARBA00023002"/>
    </source>
</evidence>
<organism evidence="15 16">
    <name type="scientific">Candidatus Desulfobacillus denitrificans</name>
    <dbReference type="NCBI Taxonomy" id="2608985"/>
    <lineage>
        <taxon>Bacteria</taxon>
        <taxon>Pseudomonadati</taxon>
        <taxon>Pseudomonadota</taxon>
        <taxon>Betaproteobacteria</taxon>
        <taxon>Candidatus Desulfobacillus</taxon>
    </lineage>
</organism>
<dbReference type="InterPro" id="IPR016156">
    <property type="entry name" value="FAD/NAD-linked_Rdtase_dimer_sf"/>
</dbReference>
<keyword evidence="8 12" id="KW-0520">NAD</keyword>
<dbReference type="Gene3D" id="2.40.50.100">
    <property type="match status" value="1"/>
</dbReference>
<dbReference type="InterPro" id="IPR023753">
    <property type="entry name" value="FAD/NAD-binding_dom"/>
</dbReference>
<evidence type="ECO:0000313" key="15">
    <source>
        <dbReference type="EMBL" id="BBO21779.1"/>
    </source>
</evidence>
<dbReference type="InterPro" id="IPR036188">
    <property type="entry name" value="FAD/NAD-bd_sf"/>
</dbReference>
<evidence type="ECO:0000313" key="16">
    <source>
        <dbReference type="Proteomes" id="UP000662914"/>
    </source>
</evidence>
<dbReference type="EC" id="1.8.1.4" evidence="3 12"/>
<proteinExistence type="inferred from homology"/>
<dbReference type="InterPro" id="IPR006258">
    <property type="entry name" value="Lipoamide_DH"/>
</dbReference>
<evidence type="ECO:0000256" key="2">
    <source>
        <dbReference type="ARBA" id="ARBA00007532"/>
    </source>
</evidence>
<dbReference type="Proteomes" id="UP000662914">
    <property type="component" value="Chromosome"/>
</dbReference>
<keyword evidence="7 12" id="KW-0560">Oxidoreductase</keyword>
<dbReference type="Pfam" id="PF07992">
    <property type="entry name" value="Pyr_redox_2"/>
    <property type="match status" value="1"/>
</dbReference>
<evidence type="ECO:0000256" key="8">
    <source>
        <dbReference type="ARBA" id="ARBA00023027"/>
    </source>
</evidence>
<dbReference type="GO" id="GO:0006103">
    <property type="term" value="P:2-oxoglutarate metabolic process"/>
    <property type="evidence" value="ECO:0007669"/>
    <property type="project" value="TreeGrafter"/>
</dbReference>
<dbReference type="InterPro" id="IPR050151">
    <property type="entry name" value="Class-I_Pyr_Nuc-Dis_Oxidored"/>
</dbReference>
<dbReference type="InterPro" id="IPR011053">
    <property type="entry name" value="Single_hybrid_motif"/>
</dbReference>
<evidence type="ECO:0000256" key="13">
    <source>
        <dbReference type="SAM" id="MobiDB-lite"/>
    </source>
</evidence>
<keyword evidence="5" id="KW-0450">Lipoyl</keyword>
<evidence type="ECO:0000259" key="14">
    <source>
        <dbReference type="PROSITE" id="PS50968"/>
    </source>
</evidence>
<evidence type="ECO:0000256" key="4">
    <source>
        <dbReference type="ARBA" id="ARBA00022630"/>
    </source>
</evidence>
<keyword evidence="9" id="KW-1015">Disulfide bond</keyword>
<feature type="region of interest" description="Disordered" evidence="13">
    <location>
        <begin position="84"/>
        <end position="113"/>
    </location>
</feature>
<dbReference type="Gene3D" id="3.50.50.60">
    <property type="entry name" value="FAD/NAD(P)-binding domain"/>
    <property type="match status" value="2"/>
</dbReference>
<sequence>MSAILEVRVPDIGEFKDVPVIGIEVSPGDTVQAEDALVTLESDKATMEVPSPASGIVKEIRLKIGDKVAEGTLVLLLETAADSPAALSPSPSPASGRGSESSPSPPRGEGAIAPQAASFTGNADLETDLLVLGAGPGGYSAAFRAADLGLKTLLVERYAALGGVCLNVGCIPSKALLHVAAVMEEAAHMAAHGVSFGQPQIDLDKLRAHKGKVVSKLTHGLSGMAKARKVGIVRGYGHFLDANHLEVEMTKGEGQEKTGEKQVIRFQKCIIAAGSSAVRLPFLPDDPRIVDSTGALELRFVPQRMLVIGGGIIGLEMATVYSALGAKVDVVEMLDGLMQGPDRDLVKAWEKQNAGRFGAVMLKTKTVKVEALKEGLKVWFEGEKAPAEPQLYDMILQSAGRGPNGRKIGADKAGVAVDERGFIAADGQMRTNVPHIFAIGDLVGQPMLAHKAVHEAHVAAEAAAGHKAFFDARVIPGVAYTDPEVAWVGLGEDEAKKQGVKVGIGKFPWAASGRAIANGAHVADGGFTKLVFDEETRRIVGGGIVGPNAGDMIGEIALAIEMGADAVDIGKTIHPHPTLGESIGMAAEVYEGTCTDLPPARKK</sequence>
<evidence type="ECO:0000256" key="6">
    <source>
        <dbReference type="ARBA" id="ARBA00022827"/>
    </source>
</evidence>
<dbReference type="InterPro" id="IPR003016">
    <property type="entry name" value="2-oxoA_DH_lipoyl-BS"/>
</dbReference>
<dbReference type="PANTHER" id="PTHR22912:SF160">
    <property type="entry name" value="DIHYDROLIPOYL DEHYDROGENASE"/>
    <property type="match status" value="1"/>
</dbReference>
<dbReference type="InterPro" id="IPR004099">
    <property type="entry name" value="Pyr_nucl-diS_OxRdtase_dimer"/>
</dbReference>
<dbReference type="InterPro" id="IPR012999">
    <property type="entry name" value="Pyr_OxRdtase_I_AS"/>
</dbReference>
<comment type="catalytic activity">
    <reaction evidence="11 12">
        <text>N(6)-[(R)-dihydrolipoyl]-L-lysyl-[protein] + NAD(+) = N(6)-[(R)-lipoyl]-L-lysyl-[protein] + NADH + H(+)</text>
        <dbReference type="Rhea" id="RHEA:15045"/>
        <dbReference type="Rhea" id="RHEA-COMP:10474"/>
        <dbReference type="Rhea" id="RHEA-COMP:10475"/>
        <dbReference type="ChEBI" id="CHEBI:15378"/>
        <dbReference type="ChEBI" id="CHEBI:57540"/>
        <dbReference type="ChEBI" id="CHEBI:57945"/>
        <dbReference type="ChEBI" id="CHEBI:83099"/>
        <dbReference type="ChEBI" id="CHEBI:83100"/>
        <dbReference type="EC" id="1.8.1.4"/>
    </reaction>
</comment>
<dbReference type="PANTHER" id="PTHR22912">
    <property type="entry name" value="DISULFIDE OXIDOREDUCTASE"/>
    <property type="match status" value="1"/>
</dbReference>
<dbReference type="PRINTS" id="PR00411">
    <property type="entry name" value="PNDRDTASEI"/>
</dbReference>
<dbReference type="KEGG" id="ddz:DSYM_24780"/>
<dbReference type="Pfam" id="PF00364">
    <property type="entry name" value="Biotin_lipoyl"/>
    <property type="match status" value="1"/>
</dbReference>
<dbReference type="AlphaFoldDB" id="A0A809R2H8"/>
<dbReference type="InterPro" id="IPR000089">
    <property type="entry name" value="Biotin_lipoyl"/>
</dbReference>
<dbReference type="PRINTS" id="PR00368">
    <property type="entry name" value="FADPNR"/>
</dbReference>
<name>A0A809R2H8_9PROT</name>
<feature type="compositionally biased region" description="Low complexity" evidence="13">
    <location>
        <begin position="84"/>
        <end position="111"/>
    </location>
</feature>
<dbReference type="PROSITE" id="PS00076">
    <property type="entry name" value="PYRIDINE_REDOX_1"/>
    <property type="match status" value="1"/>
</dbReference>
<comment type="miscellaneous">
    <text evidence="12">The active site is a redox-active disulfide bond.</text>
</comment>
<evidence type="ECO:0000256" key="12">
    <source>
        <dbReference type="RuleBase" id="RU003692"/>
    </source>
</evidence>
<dbReference type="PROSITE" id="PS50968">
    <property type="entry name" value="BIOTINYL_LIPOYL"/>
    <property type="match status" value="1"/>
</dbReference>
<dbReference type="FunFam" id="2.40.50.100:FF:000009">
    <property type="entry name" value="Acetyltransferase component of pyruvate dehydrogenase complex"/>
    <property type="match status" value="1"/>
</dbReference>
<dbReference type="CDD" id="cd06849">
    <property type="entry name" value="lipoyl_domain"/>
    <property type="match status" value="1"/>
</dbReference>
<evidence type="ECO:0000256" key="10">
    <source>
        <dbReference type="ARBA" id="ARBA00023284"/>
    </source>
</evidence>
<gene>
    <name evidence="15" type="ORF">DSYM_24780</name>
</gene>
<dbReference type="SUPFAM" id="SSF51230">
    <property type="entry name" value="Single hybrid motif"/>
    <property type="match status" value="1"/>
</dbReference>
<evidence type="ECO:0000256" key="9">
    <source>
        <dbReference type="ARBA" id="ARBA00023157"/>
    </source>
</evidence>
<dbReference type="EMBL" id="AP021857">
    <property type="protein sequence ID" value="BBO21779.1"/>
    <property type="molecule type" value="Genomic_DNA"/>
</dbReference>
<evidence type="ECO:0000256" key="3">
    <source>
        <dbReference type="ARBA" id="ARBA00012608"/>
    </source>
</evidence>
<keyword evidence="10 12" id="KW-0676">Redox-active center</keyword>
<evidence type="ECO:0000256" key="5">
    <source>
        <dbReference type="ARBA" id="ARBA00022823"/>
    </source>
</evidence>
<feature type="domain" description="Lipoyl-binding" evidence="14">
    <location>
        <begin position="4"/>
        <end position="78"/>
    </location>
</feature>
<reference evidence="15" key="1">
    <citation type="journal article" name="DNA Res.">
        <title>The physiological potential of anammox bacteria as revealed by their core genome structure.</title>
        <authorList>
            <person name="Okubo T."/>
            <person name="Toyoda A."/>
            <person name="Fukuhara K."/>
            <person name="Uchiyama I."/>
            <person name="Harigaya Y."/>
            <person name="Kuroiwa M."/>
            <person name="Suzuki T."/>
            <person name="Murakami Y."/>
            <person name="Suwa Y."/>
            <person name="Takami H."/>
        </authorList>
    </citation>
    <scope>NUCLEOTIDE SEQUENCE</scope>
    <source>
        <strain evidence="15">317325-3</strain>
    </source>
</reference>
<keyword evidence="4 12" id="KW-0285">Flavoprotein</keyword>
<accession>A0A809R2H8</accession>
<comment type="cofactor">
    <cofactor evidence="12">
        <name>FAD</name>
        <dbReference type="ChEBI" id="CHEBI:57692"/>
    </cofactor>
    <text evidence="12">Binds 1 FAD per subunit.</text>
</comment>
<dbReference type="GO" id="GO:0050660">
    <property type="term" value="F:flavin adenine dinucleotide binding"/>
    <property type="evidence" value="ECO:0007669"/>
    <property type="project" value="InterPro"/>
</dbReference>
<keyword evidence="6 12" id="KW-0274">FAD</keyword>
<protein>
    <recommendedName>
        <fullName evidence="3 12">Dihydrolipoyl dehydrogenase</fullName>
        <ecNumber evidence="3 12">1.8.1.4</ecNumber>
    </recommendedName>
</protein>
<comment type="similarity">
    <text evidence="2 12">Belongs to the class-I pyridine nucleotide-disulfide oxidoreductase family.</text>
</comment>
<dbReference type="PROSITE" id="PS00189">
    <property type="entry name" value="LIPOYL"/>
    <property type="match status" value="1"/>
</dbReference>
<dbReference type="Pfam" id="PF02852">
    <property type="entry name" value="Pyr_redox_dim"/>
    <property type="match status" value="1"/>
</dbReference>
<dbReference type="FunFam" id="3.30.390.30:FF:000001">
    <property type="entry name" value="Dihydrolipoyl dehydrogenase"/>
    <property type="match status" value="1"/>
</dbReference>
<comment type="cofactor">
    <cofactor evidence="1">
        <name>(R)-lipoate</name>
        <dbReference type="ChEBI" id="CHEBI:83088"/>
    </cofactor>
</comment>